<dbReference type="Gene3D" id="4.10.280.10">
    <property type="entry name" value="Helix-loop-helix DNA-binding domain"/>
    <property type="match status" value="1"/>
</dbReference>
<dbReference type="PANTHER" id="PTHR10985">
    <property type="entry name" value="BASIC HELIX-LOOP-HELIX TRANSCRIPTION FACTOR, HES-RELATED"/>
    <property type="match status" value="1"/>
</dbReference>
<keyword evidence="2" id="KW-0217">Developmental protein</keyword>
<accession>A0AAV7R2A3</accession>
<feature type="domain" description="Orange" evidence="15">
    <location>
        <begin position="92"/>
        <end position="124"/>
    </location>
</feature>
<keyword evidence="7" id="KW-0238">DNA-binding</keyword>
<evidence type="ECO:0000256" key="3">
    <source>
        <dbReference type="ARBA" id="ARBA00022491"/>
    </source>
</evidence>
<evidence type="ECO:0000256" key="7">
    <source>
        <dbReference type="ARBA" id="ARBA00023125"/>
    </source>
</evidence>
<protein>
    <recommendedName>
        <fullName evidence="12">Transcription factor HES-5</fullName>
    </recommendedName>
    <alternativeName>
        <fullName evidence="13">Hairy and enhancer of split 5</fullName>
    </alternativeName>
</protein>
<dbReference type="GO" id="GO:0030154">
    <property type="term" value="P:cell differentiation"/>
    <property type="evidence" value="ECO:0007669"/>
    <property type="project" value="UniProtKB-KW"/>
</dbReference>
<evidence type="ECO:0000256" key="13">
    <source>
        <dbReference type="ARBA" id="ARBA00081413"/>
    </source>
</evidence>
<evidence type="ECO:0000256" key="9">
    <source>
        <dbReference type="ARBA" id="ARBA00023242"/>
    </source>
</evidence>
<keyword evidence="9" id="KW-0539">Nucleus</keyword>
<dbReference type="GO" id="GO:0000122">
    <property type="term" value="P:negative regulation of transcription by RNA polymerase II"/>
    <property type="evidence" value="ECO:0007669"/>
    <property type="project" value="UniProtKB-ARBA"/>
</dbReference>
<dbReference type="Pfam" id="PF00010">
    <property type="entry name" value="HLH"/>
    <property type="match status" value="1"/>
</dbReference>
<dbReference type="EMBL" id="JANPWB010000010">
    <property type="protein sequence ID" value="KAJ1144755.1"/>
    <property type="molecule type" value="Genomic_DNA"/>
</dbReference>
<keyword evidence="6" id="KW-0805">Transcription regulation</keyword>
<evidence type="ECO:0000313" key="17">
    <source>
        <dbReference type="Proteomes" id="UP001066276"/>
    </source>
</evidence>
<dbReference type="GO" id="GO:0003677">
    <property type="term" value="F:DNA binding"/>
    <property type="evidence" value="ECO:0007669"/>
    <property type="project" value="UniProtKB-KW"/>
</dbReference>
<dbReference type="PROSITE" id="PS50888">
    <property type="entry name" value="BHLH"/>
    <property type="match status" value="1"/>
</dbReference>
<evidence type="ECO:0000256" key="5">
    <source>
        <dbReference type="ARBA" id="ARBA00022902"/>
    </source>
</evidence>
<name>A0AAV7R2A3_PLEWA</name>
<evidence type="ECO:0000256" key="8">
    <source>
        <dbReference type="ARBA" id="ARBA00023163"/>
    </source>
</evidence>
<evidence type="ECO:0000256" key="4">
    <source>
        <dbReference type="ARBA" id="ARBA00022782"/>
    </source>
</evidence>
<reference evidence="16" key="1">
    <citation type="journal article" date="2022" name="bioRxiv">
        <title>Sequencing and chromosome-scale assembly of the giantPleurodeles waltlgenome.</title>
        <authorList>
            <person name="Brown T."/>
            <person name="Elewa A."/>
            <person name="Iarovenko S."/>
            <person name="Subramanian E."/>
            <person name="Araus A.J."/>
            <person name="Petzold A."/>
            <person name="Susuki M."/>
            <person name="Suzuki K.-i.T."/>
            <person name="Hayashi T."/>
            <person name="Toyoda A."/>
            <person name="Oliveira C."/>
            <person name="Osipova E."/>
            <person name="Leigh N.D."/>
            <person name="Simon A."/>
            <person name="Yun M.H."/>
        </authorList>
    </citation>
    <scope>NUCLEOTIDE SEQUENCE</scope>
    <source>
        <strain evidence="16">20211129_DDA</strain>
        <tissue evidence="16">Liver</tissue>
    </source>
</reference>
<dbReference type="SUPFAM" id="SSF47459">
    <property type="entry name" value="HLH, helix-loop-helix DNA-binding domain"/>
    <property type="match status" value="1"/>
</dbReference>
<dbReference type="FunFam" id="4.10.280.10:FF:000033">
    <property type="entry name" value="Transcription factor HES-5"/>
    <property type="match status" value="1"/>
</dbReference>
<feature type="domain" description="BHLH" evidence="14">
    <location>
        <begin position="18"/>
        <end position="74"/>
    </location>
</feature>
<comment type="subunit">
    <text evidence="10">Transcription repression requires formation of a complex with a corepressor protein of the Groucho/TLE family.</text>
</comment>
<evidence type="ECO:0000256" key="10">
    <source>
        <dbReference type="ARBA" id="ARBA00023791"/>
    </source>
</evidence>
<dbReference type="Proteomes" id="UP001066276">
    <property type="component" value="Chromosome 6"/>
</dbReference>
<keyword evidence="5" id="KW-0524">Neurogenesis</keyword>
<evidence type="ECO:0000259" key="15">
    <source>
        <dbReference type="PROSITE" id="PS51054"/>
    </source>
</evidence>
<evidence type="ECO:0000259" key="14">
    <source>
        <dbReference type="PROSITE" id="PS50888"/>
    </source>
</evidence>
<dbReference type="SMART" id="SM00353">
    <property type="entry name" value="HLH"/>
    <property type="match status" value="1"/>
</dbReference>
<dbReference type="CDD" id="cd11461">
    <property type="entry name" value="bHLH-O_HES5"/>
    <property type="match status" value="1"/>
</dbReference>
<dbReference type="InterPro" id="IPR011598">
    <property type="entry name" value="bHLH_dom"/>
</dbReference>
<comment type="function">
    <text evidence="11">Transcriptional repressor of genes that require a bHLH protein for their transcription. Plays an important role as neurogenesis negative regulator.</text>
</comment>
<dbReference type="GO" id="GO:0046983">
    <property type="term" value="F:protein dimerization activity"/>
    <property type="evidence" value="ECO:0007669"/>
    <property type="project" value="InterPro"/>
</dbReference>
<proteinExistence type="predicted"/>
<dbReference type="InterPro" id="IPR050370">
    <property type="entry name" value="HES_HEY"/>
</dbReference>
<dbReference type="AlphaFoldDB" id="A0AAV7R2A3"/>
<keyword evidence="4" id="KW-0221">Differentiation</keyword>
<dbReference type="GO" id="GO:0005634">
    <property type="term" value="C:nucleus"/>
    <property type="evidence" value="ECO:0007669"/>
    <property type="project" value="UniProtKB-SubCell"/>
</dbReference>
<evidence type="ECO:0000256" key="6">
    <source>
        <dbReference type="ARBA" id="ARBA00023015"/>
    </source>
</evidence>
<dbReference type="GO" id="GO:0045596">
    <property type="term" value="P:negative regulation of cell differentiation"/>
    <property type="evidence" value="ECO:0007669"/>
    <property type="project" value="UniProtKB-ARBA"/>
</dbReference>
<keyword evidence="17" id="KW-1185">Reference proteome</keyword>
<dbReference type="InterPro" id="IPR003650">
    <property type="entry name" value="Orange_dom"/>
</dbReference>
<evidence type="ECO:0000313" key="16">
    <source>
        <dbReference type="EMBL" id="KAJ1144755.1"/>
    </source>
</evidence>
<dbReference type="GO" id="GO:0097150">
    <property type="term" value="P:neuronal stem cell population maintenance"/>
    <property type="evidence" value="ECO:0007669"/>
    <property type="project" value="UniProtKB-ARBA"/>
</dbReference>
<dbReference type="GO" id="GO:0007399">
    <property type="term" value="P:nervous system development"/>
    <property type="evidence" value="ECO:0007669"/>
    <property type="project" value="UniProtKB-KW"/>
</dbReference>
<comment type="subcellular location">
    <subcellularLocation>
        <location evidence="1">Nucleus</location>
    </subcellularLocation>
</comment>
<organism evidence="16 17">
    <name type="scientific">Pleurodeles waltl</name>
    <name type="common">Iberian ribbed newt</name>
    <dbReference type="NCBI Taxonomy" id="8319"/>
    <lineage>
        <taxon>Eukaryota</taxon>
        <taxon>Metazoa</taxon>
        <taxon>Chordata</taxon>
        <taxon>Craniata</taxon>
        <taxon>Vertebrata</taxon>
        <taxon>Euteleostomi</taxon>
        <taxon>Amphibia</taxon>
        <taxon>Batrachia</taxon>
        <taxon>Caudata</taxon>
        <taxon>Salamandroidea</taxon>
        <taxon>Salamandridae</taxon>
        <taxon>Pleurodelinae</taxon>
        <taxon>Pleurodeles</taxon>
    </lineage>
</organism>
<sequence length="156" mass="18107">MAPNIVCLEPTKLTPREKNKIRKPAVEKMRRDRINNSIEQLKRLLETQFEAQSANAKLEKADILEMAVSYLKEQRQAQTVVVPFHKHTSSDFQEGYSRCFQEAYRFLLAHNVQAGIYAKLFHNTQPKEMAPTSKEQHPIVKPICPHVAISTPWRPW</sequence>
<dbReference type="InterPro" id="IPR036638">
    <property type="entry name" value="HLH_DNA-bd_sf"/>
</dbReference>
<keyword evidence="8" id="KW-0804">Transcription</keyword>
<keyword evidence="3" id="KW-0678">Repressor</keyword>
<evidence type="ECO:0000256" key="2">
    <source>
        <dbReference type="ARBA" id="ARBA00022473"/>
    </source>
</evidence>
<dbReference type="GO" id="GO:0048513">
    <property type="term" value="P:animal organ development"/>
    <property type="evidence" value="ECO:0007669"/>
    <property type="project" value="UniProtKB-ARBA"/>
</dbReference>
<dbReference type="PROSITE" id="PS51054">
    <property type="entry name" value="ORANGE"/>
    <property type="match status" value="1"/>
</dbReference>
<evidence type="ECO:0000256" key="12">
    <source>
        <dbReference type="ARBA" id="ARBA00072975"/>
    </source>
</evidence>
<gene>
    <name evidence="16" type="ORF">NDU88_011052</name>
</gene>
<evidence type="ECO:0000256" key="11">
    <source>
        <dbReference type="ARBA" id="ARBA00060201"/>
    </source>
</evidence>
<evidence type="ECO:0000256" key="1">
    <source>
        <dbReference type="ARBA" id="ARBA00004123"/>
    </source>
</evidence>
<comment type="caution">
    <text evidence="16">The sequence shown here is derived from an EMBL/GenBank/DDBJ whole genome shotgun (WGS) entry which is preliminary data.</text>
</comment>